<dbReference type="InterPro" id="IPR006140">
    <property type="entry name" value="D-isomer_DH_NAD-bd"/>
</dbReference>
<dbReference type="Gene3D" id="3.40.50.720">
    <property type="entry name" value="NAD(P)-binding Rossmann-like Domain"/>
    <property type="match status" value="1"/>
</dbReference>
<comment type="caution">
    <text evidence="2">The sequence shown here is derived from an EMBL/GenBank/DDBJ whole genome shotgun (WGS) entry which is preliminary data.</text>
</comment>
<accession>A0A7M4D9W8</accession>
<organism evidence="2 5">
    <name type="scientific">Labilibaculum euxinus</name>
    <dbReference type="NCBI Taxonomy" id="2686357"/>
    <lineage>
        <taxon>Bacteria</taxon>
        <taxon>Pseudomonadati</taxon>
        <taxon>Bacteroidota</taxon>
        <taxon>Bacteroidia</taxon>
        <taxon>Marinilabiliales</taxon>
        <taxon>Marinifilaceae</taxon>
        <taxon>Labilibaculum</taxon>
    </lineage>
</organism>
<protein>
    <recommendedName>
        <fullName evidence="1">D-isomer specific 2-hydroxyacid dehydrogenase NAD-binding domain-containing protein</fullName>
    </recommendedName>
</protein>
<dbReference type="SUPFAM" id="SSF51735">
    <property type="entry name" value="NAD(P)-binding Rossmann-fold domains"/>
    <property type="match status" value="1"/>
</dbReference>
<evidence type="ECO:0000313" key="3">
    <source>
        <dbReference type="EMBL" id="MVB08652.1"/>
    </source>
</evidence>
<keyword evidence="4" id="KW-1185">Reference proteome</keyword>
<reference evidence="3 4" key="1">
    <citation type="submission" date="2019-11" db="EMBL/GenBank/DDBJ databases">
        <title>Draft genome sequence of Labilibaculum sp. strain SYP isolated from Black Sea.</title>
        <authorList>
            <person name="Yadav S."/>
            <person name="Villanueva L."/>
        </authorList>
    </citation>
    <scope>NUCLEOTIDE SEQUENCE [LARGE SCALE GENOMIC DNA]</scope>
    <source>
        <strain evidence="3 4">44</strain>
    </source>
</reference>
<dbReference type="Proteomes" id="UP000285951">
    <property type="component" value="Unassembled WGS sequence"/>
</dbReference>
<evidence type="ECO:0000259" key="1">
    <source>
        <dbReference type="Pfam" id="PF02826"/>
    </source>
</evidence>
<dbReference type="EMBL" id="QTZN02000048">
    <property type="protein sequence ID" value="MVB08652.1"/>
    <property type="molecule type" value="Genomic_DNA"/>
</dbReference>
<dbReference type="EMBL" id="WOTW01000048">
    <property type="protein sequence ID" value="MUP39447.1"/>
    <property type="molecule type" value="Genomic_DNA"/>
</dbReference>
<dbReference type="InterPro" id="IPR036291">
    <property type="entry name" value="NAD(P)-bd_dom_sf"/>
</dbReference>
<evidence type="ECO:0000313" key="5">
    <source>
        <dbReference type="Proteomes" id="UP000462449"/>
    </source>
</evidence>
<gene>
    <name evidence="3" type="ORF">DWB62_016625</name>
    <name evidence="2" type="ORF">GNY23_16625</name>
</gene>
<dbReference type="RefSeq" id="WP_317163339.1">
    <property type="nucleotide sequence ID" value="NZ_QTZN02000048.1"/>
</dbReference>
<sequence length="89" mass="10690">MRYYGNYFCLSIKSFDRKATDYDKFNYSGKFCEGRMIEDLFEQCDFMSLYVQQAEEAMFMVNNEFLNKFKKLICLINTARGKVVRIAIW</sequence>
<reference evidence="2 5" key="2">
    <citation type="submission" date="2019-12" db="EMBL/GenBank/DDBJ databases">
        <title>Draft genome sequence of Labilibaculum sp. strain 44 isolated from deep waters of Black Sea.</title>
        <authorList>
            <person name="Yadav S."/>
            <person name="Villanueva L."/>
        </authorList>
    </citation>
    <scope>NUCLEOTIDE SEQUENCE [LARGE SCALE GENOMIC DNA]</scope>
    <source>
        <strain evidence="2 5">44</strain>
    </source>
</reference>
<evidence type="ECO:0000313" key="4">
    <source>
        <dbReference type="Proteomes" id="UP000285951"/>
    </source>
</evidence>
<dbReference type="Proteomes" id="UP000462449">
    <property type="component" value="Unassembled WGS sequence"/>
</dbReference>
<dbReference type="GO" id="GO:0051287">
    <property type="term" value="F:NAD binding"/>
    <property type="evidence" value="ECO:0007669"/>
    <property type="project" value="InterPro"/>
</dbReference>
<evidence type="ECO:0000313" key="2">
    <source>
        <dbReference type="EMBL" id="MUP39447.1"/>
    </source>
</evidence>
<name>A0A7M4D9W8_9BACT</name>
<dbReference type="Pfam" id="PF02826">
    <property type="entry name" value="2-Hacid_dh_C"/>
    <property type="match status" value="1"/>
</dbReference>
<feature type="domain" description="D-isomer specific 2-hydroxyacid dehydrogenase NAD-binding" evidence="1">
    <location>
        <begin position="17"/>
        <end position="84"/>
    </location>
</feature>
<dbReference type="AlphaFoldDB" id="A0A7M4D9W8"/>
<proteinExistence type="predicted"/>